<keyword evidence="1" id="KW-1133">Transmembrane helix</keyword>
<gene>
    <name evidence="2" type="ORF">DYE49_01290</name>
</gene>
<dbReference type="AlphaFoldDB" id="A0A7M1XJ35"/>
<evidence type="ECO:0000313" key="3">
    <source>
        <dbReference type="Proteomes" id="UP000593591"/>
    </source>
</evidence>
<name>A0A7M1XJ35_9SPIR</name>
<accession>A0A7M1XJ35</accession>
<keyword evidence="1" id="KW-0472">Membrane</keyword>
<reference evidence="2 3" key="1">
    <citation type="submission" date="2018-08" db="EMBL/GenBank/DDBJ databases">
        <title>The first complete genome of Treponema rectale (CHPAT), a commensal spirochete of the bovine rectum.</title>
        <authorList>
            <person name="Staton G.J."/>
            <person name="Clegg S.R."/>
            <person name="Carter S.D."/>
            <person name="Radford A.D."/>
            <person name="Darby A."/>
            <person name="Hall N."/>
            <person name="Birtles R.J."/>
            <person name="Evans N.J."/>
        </authorList>
    </citation>
    <scope>NUCLEOTIDE SEQUENCE [LARGE SCALE GENOMIC DNA]</scope>
    <source>
        <strain evidence="2 3">CHPA</strain>
    </source>
</reference>
<keyword evidence="1" id="KW-0812">Transmembrane</keyword>
<sequence>MKPLTIEEEMQVKGGEAITLSAIMALLAIGLVAVICYKLFFSGNEGKVALPGGFTFQWGD</sequence>
<evidence type="ECO:0000313" key="2">
    <source>
        <dbReference type="EMBL" id="QOS39160.1"/>
    </source>
</evidence>
<dbReference type="Proteomes" id="UP000593591">
    <property type="component" value="Chromosome"/>
</dbReference>
<dbReference type="KEGG" id="trc:DYE49_01290"/>
<protein>
    <submittedName>
        <fullName evidence="2">Uncharacterized protein</fullName>
    </submittedName>
</protein>
<evidence type="ECO:0000256" key="1">
    <source>
        <dbReference type="SAM" id="Phobius"/>
    </source>
</evidence>
<feature type="transmembrane region" description="Helical" evidence="1">
    <location>
        <begin position="20"/>
        <end position="40"/>
    </location>
</feature>
<organism evidence="2 3">
    <name type="scientific">Treponema rectale</name>
    <dbReference type="NCBI Taxonomy" id="744512"/>
    <lineage>
        <taxon>Bacteria</taxon>
        <taxon>Pseudomonadati</taxon>
        <taxon>Spirochaetota</taxon>
        <taxon>Spirochaetia</taxon>
        <taxon>Spirochaetales</taxon>
        <taxon>Treponemataceae</taxon>
        <taxon>Treponema</taxon>
    </lineage>
</organism>
<proteinExistence type="predicted"/>
<dbReference type="EMBL" id="CP031517">
    <property type="protein sequence ID" value="QOS39160.1"/>
    <property type="molecule type" value="Genomic_DNA"/>
</dbReference>